<dbReference type="PANTHER" id="PTHR43707">
    <property type="entry name" value="HISTIDYL-TRNA SYNTHETASE"/>
    <property type="match status" value="1"/>
</dbReference>
<feature type="binding site" evidence="9">
    <location>
        <position position="127"/>
    </location>
    <ligand>
        <name>L-histidine</name>
        <dbReference type="ChEBI" id="CHEBI:57595"/>
    </ligand>
</feature>
<evidence type="ECO:0000256" key="6">
    <source>
        <dbReference type="ARBA" id="ARBA00023146"/>
    </source>
</evidence>
<feature type="domain" description="Aminoacyl-transfer RNA synthetases class-II family profile" evidence="10">
    <location>
        <begin position="1"/>
        <end position="338"/>
    </location>
</feature>
<dbReference type="GO" id="GO:0006427">
    <property type="term" value="P:histidyl-tRNA aminoacylation"/>
    <property type="evidence" value="ECO:0007669"/>
    <property type="project" value="UniProtKB-UniRule"/>
</dbReference>
<evidence type="ECO:0000313" key="12">
    <source>
        <dbReference type="Proteomes" id="UP000320386"/>
    </source>
</evidence>
<sequence>MKLQGPRGTRDFYPEAMAWRRRLEDAWRTVSVRHGFEEVDGPIFETQELYKIKSGDGILSEIFHVRHPQGDAEFAIRPEFTPTLARMVAARANGLPKPIKWFATPNFCRAERPQRGRLREFWQWNVDIIGAEGALADAECILVAVDLLREFGMTSQHVVVRISHREVVRQILLRLGVAEEKLTEAFELLDRREKMEHDAFVESATLLGLDGAKVERFLQMCRRRYPVGEIDHLARSIGMEEGFESLRELEEQLIGFGIGDWCAYDLGIVRGLAYYTGTVFELHEASGMERAVAGGGRYDKLIELFGGPKMSAVGFGMGDVVLTNVLQDKGLLPEDVTPQPDVFVLASSEAGAGSLRRVIADLREAGVHARFSYKSTTNVGKLLKEANQSRARFALLLGDAVSDGEGELKDLDTGDQQVVKLAGVADRLSV</sequence>
<evidence type="ECO:0000256" key="8">
    <source>
        <dbReference type="HAMAP-Rule" id="MF_00127"/>
    </source>
</evidence>
<dbReference type="HAMAP" id="MF_00127">
    <property type="entry name" value="His_tRNA_synth"/>
    <property type="match status" value="1"/>
</dbReference>
<evidence type="ECO:0000256" key="2">
    <source>
        <dbReference type="ARBA" id="ARBA00011738"/>
    </source>
</evidence>
<feature type="binding site" evidence="9">
    <location>
        <position position="109"/>
    </location>
    <ligand>
        <name>L-histidine</name>
        <dbReference type="ChEBI" id="CHEBI:57595"/>
    </ligand>
</feature>
<evidence type="ECO:0000256" key="4">
    <source>
        <dbReference type="ARBA" id="ARBA00022741"/>
    </source>
</evidence>
<dbReference type="InterPro" id="IPR036621">
    <property type="entry name" value="Anticodon-bd_dom_sf"/>
</dbReference>
<dbReference type="EC" id="6.1.1.21" evidence="8"/>
<dbReference type="PIRSF" id="PIRSF001549">
    <property type="entry name" value="His-tRNA_synth"/>
    <property type="match status" value="1"/>
</dbReference>
<dbReference type="KEGG" id="mcad:Pan265_18440"/>
<comment type="similarity">
    <text evidence="1 8">Belongs to the class-II aminoacyl-tRNA synthetase family.</text>
</comment>
<comment type="subunit">
    <text evidence="2 8">Homodimer.</text>
</comment>
<dbReference type="CDD" id="cd00773">
    <property type="entry name" value="HisRS-like_core"/>
    <property type="match status" value="1"/>
</dbReference>
<evidence type="ECO:0000256" key="1">
    <source>
        <dbReference type="ARBA" id="ARBA00008226"/>
    </source>
</evidence>
<organism evidence="11 12">
    <name type="scientific">Mucisphaera calidilacus</name>
    <dbReference type="NCBI Taxonomy" id="2527982"/>
    <lineage>
        <taxon>Bacteria</taxon>
        <taxon>Pseudomonadati</taxon>
        <taxon>Planctomycetota</taxon>
        <taxon>Phycisphaerae</taxon>
        <taxon>Phycisphaerales</taxon>
        <taxon>Phycisphaeraceae</taxon>
        <taxon>Mucisphaera</taxon>
    </lineage>
</organism>
<evidence type="ECO:0000256" key="7">
    <source>
        <dbReference type="ARBA" id="ARBA00047639"/>
    </source>
</evidence>
<dbReference type="Gene3D" id="3.30.930.10">
    <property type="entry name" value="Bira Bifunctional Protein, Domain 2"/>
    <property type="match status" value="1"/>
</dbReference>
<dbReference type="GO" id="GO:0004821">
    <property type="term" value="F:histidine-tRNA ligase activity"/>
    <property type="evidence" value="ECO:0007669"/>
    <property type="project" value="UniProtKB-UniRule"/>
</dbReference>
<dbReference type="GO" id="GO:0005737">
    <property type="term" value="C:cytoplasm"/>
    <property type="evidence" value="ECO:0007669"/>
    <property type="project" value="UniProtKB-SubCell"/>
</dbReference>
<comment type="subcellular location">
    <subcellularLocation>
        <location evidence="8">Cytoplasm</location>
    </subcellularLocation>
</comment>
<dbReference type="PROSITE" id="PS50862">
    <property type="entry name" value="AA_TRNA_LIGASE_II"/>
    <property type="match status" value="1"/>
</dbReference>
<feature type="binding site" evidence="9">
    <location>
        <position position="123"/>
    </location>
    <ligand>
        <name>L-histidine</name>
        <dbReference type="ChEBI" id="CHEBI:57595"/>
    </ligand>
</feature>
<gene>
    <name evidence="8 11" type="primary">hisS</name>
    <name evidence="11" type="ORF">Pan265_18440</name>
</gene>
<dbReference type="InterPro" id="IPR015807">
    <property type="entry name" value="His-tRNA-ligase"/>
</dbReference>
<keyword evidence="3 8" id="KW-0436">Ligase</keyword>
<proteinExistence type="inferred from homology"/>
<comment type="catalytic activity">
    <reaction evidence="7 8">
        <text>tRNA(His) + L-histidine + ATP = L-histidyl-tRNA(His) + AMP + diphosphate + H(+)</text>
        <dbReference type="Rhea" id="RHEA:17313"/>
        <dbReference type="Rhea" id="RHEA-COMP:9665"/>
        <dbReference type="Rhea" id="RHEA-COMP:9689"/>
        <dbReference type="ChEBI" id="CHEBI:15378"/>
        <dbReference type="ChEBI" id="CHEBI:30616"/>
        <dbReference type="ChEBI" id="CHEBI:33019"/>
        <dbReference type="ChEBI" id="CHEBI:57595"/>
        <dbReference type="ChEBI" id="CHEBI:78442"/>
        <dbReference type="ChEBI" id="CHEBI:78527"/>
        <dbReference type="ChEBI" id="CHEBI:456215"/>
        <dbReference type="EC" id="6.1.1.21"/>
    </reaction>
</comment>
<dbReference type="RefSeq" id="WP_236254823.1">
    <property type="nucleotide sequence ID" value="NZ_CP036280.1"/>
</dbReference>
<dbReference type="InterPro" id="IPR004154">
    <property type="entry name" value="Anticodon-bd"/>
</dbReference>
<dbReference type="NCBIfam" id="TIGR00442">
    <property type="entry name" value="hisS"/>
    <property type="match status" value="1"/>
</dbReference>
<dbReference type="GO" id="GO:0005524">
    <property type="term" value="F:ATP binding"/>
    <property type="evidence" value="ECO:0007669"/>
    <property type="project" value="UniProtKB-UniRule"/>
</dbReference>
<dbReference type="SUPFAM" id="SSF55681">
    <property type="entry name" value="Class II aaRS and biotin synthetases"/>
    <property type="match status" value="1"/>
</dbReference>
<feature type="binding site" evidence="9">
    <location>
        <begin position="274"/>
        <end position="275"/>
    </location>
    <ligand>
        <name>L-histidine</name>
        <dbReference type="ChEBI" id="CHEBI:57595"/>
    </ligand>
</feature>
<accession>A0A518BYD7</accession>
<dbReference type="InterPro" id="IPR041715">
    <property type="entry name" value="HisRS-like_core"/>
</dbReference>
<keyword evidence="4 8" id="KW-0547">Nucleotide-binding</keyword>
<dbReference type="EMBL" id="CP036280">
    <property type="protein sequence ID" value="QDU71985.1"/>
    <property type="molecule type" value="Genomic_DNA"/>
</dbReference>
<evidence type="ECO:0000256" key="9">
    <source>
        <dbReference type="PIRSR" id="PIRSR001549-1"/>
    </source>
</evidence>
<evidence type="ECO:0000256" key="5">
    <source>
        <dbReference type="ARBA" id="ARBA00022917"/>
    </source>
</evidence>
<keyword evidence="8" id="KW-0963">Cytoplasm</keyword>
<keyword evidence="12" id="KW-1185">Reference proteome</keyword>
<feature type="binding site" evidence="9">
    <location>
        <begin position="79"/>
        <end position="81"/>
    </location>
    <ligand>
        <name>L-histidine</name>
        <dbReference type="ChEBI" id="CHEBI:57595"/>
    </ligand>
</feature>
<dbReference type="Pfam" id="PF03129">
    <property type="entry name" value="HGTP_anticodon"/>
    <property type="match status" value="1"/>
</dbReference>
<name>A0A518BYD7_9BACT</name>
<protein>
    <recommendedName>
        <fullName evidence="8">Histidine--tRNA ligase</fullName>
        <ecNumber evidence="8">6.1.1.21</ecNumber>
    </recommendedName>
    <alternativeName>
        <fullName evidence="8">Histidyl-tRNA synthetase</fullName>
        <shortName evidence="8">HisRS</shortName>
    </alternativeName>
</protein>
<evidence type="ECO:0000313" key="11">
    <source>
        <dbReference type="EMBL" id="QDU71985.1"/>
    </source>
</evidence>
<dbReference type="SUPFAM" id="SSF52954">
    <property type="entry name" value="Class II aaRS ABD-related"/>
    <property type="match status" value="1"/>
</dbReference>
<feature type="binding site" evidence="9">
    <location>
        <position position="270"/>
    </location>
    <ligand>
        <name>L-histidine</name>
        <dbReference type="ChEBI" id="CHEBI:57595"/>
    </ligand>
</feature>
<dbReference type="Proteomes" id="UP000320386">
    <property type="component" value="Chromosome"/>
</dbReference>
<dbReference type="Pfam" id="PF13393">
    <property type="entry name" value="tRNA-synt_His"/>
    <property type="match status" value="1"/>
</dbReference>
<evidence type="ECO:0000256" key="3">
    <source>
        <dbReference type="ARBA" id="ARBA00022598"/>
    </source>
</evidence>
<dbReference type="Gene3D" id="3.40.50.800">
    <property type="entry name" value="Anticodon-binding domain"/>
    <property type="match status" value="1"/>
</dbReference>
<keyword evidence="5 8" id="KW-0648">Protein biosynthesis</keyword>
<dbReference type="InterPro" id="IPR004516">
    <property type="entry name" value="HisRS/HisZ"/>
</dbReference>
<dbReference type="PANTHER" id="PTHR43707:SF1">
    <property type="entry name" value="HISTIDINE--TRNA LIGASE, MITOCHONDRIAL-RELATED"/>
    <property type="match status" value="1"/>
</dbReference>
<dbReference type="InterPro" id="IPR006195">
    <property type="entry name" value="aa-tRNA-synth_II"/>
</dbReference>
<dbReference type="InterPro" id="IPR045864">
    <property type="entry name" value="aa-tRNA-synth_II/BPL/LPL"/>
</dbReference>
<dbReference type="AlphaFoldDB" id="A0A518BYD7"/>
<keyword evidence="8" id="KW-0067">ATP-binding</keyword>
<reference evidence="11 12" key="1">
    <citation type="submission" date="2019-02" db="EMBL/GenBank/DDBJ databases">
        <title>Deep-cultivation of Planctomycetes and their phenomic and genomic characterization uncovers novel biology.</title>
        <authorList>
            <person name="Wiegand S."/>
            <person name="Jogler M."/>
            <person name="Boedeker C."/>
            <person name="Pinto D."/>
            <person name="Vollmers J."/>
            <person name="Rivas-Marin E."/>
            <person name="Kohn T."/>
            <person name="Peeters S.H."/>
            <person name="Heuer A."/>
            <person name="Rast P."/>
            <person name="Oberbeckmann S."/>
            <person name="Bunk B."/>
            <person name="Jeske O."/>
            <person name="Meyerdierks A."/>
            <person name="Storesund J.E."/>
            <person name="Kallscheuer N."/>
            <person name="Luecker S."/>
            <person name="Lage O.M."/>
            <person name="Pohl T."/>
            <person name="Merkel B.J."/>
            <person name="Hornburger P."/>
            <person name="Mueller R.-W."/>
            <person name="Bruemmer F."/>
            <person name="Labrenz M."/>
            <person name="Spormann A.M."/>
            <person name="Op den Camp H."/>
            <person name="Overmann J."/>
            <person name="Amann R."/>
            <person name="Jetten M.S.M."/>
            <person name="Mascher T."/>
            <person name="Medema M.H."/>
            <person name="Devos D.P."/>
            <person name="Kaster A.-K."/>
            <person name="Ovreas L."/>
            <person name="Rohde M."/>
            <person name="Galperin M.Y."/>
            <person name="Jogler C."/>
        </authorList>
    </citation>
    <scope>NUCLEOTIDE SEQUENCE [LARGE SCALE GENOMIC DNA]</scope>
    <source>
        <strain evidence="11 12">Pan265</strain>
    </source>
</reference>
<evidence type="ECO:0000259" key="10">
    <source>
        <dbReference type="PROSITE" id="PS50862"/>
    </source>
</evidence>
<keyword evidence="6 8" id="KW-0030">Aminoacyl-tRNA synthetase</keyword>